<evidence type="ECO:0000313" key="3">
    <source>
        <dbReference type="Proteomes" id="UP001183535"/>
    </source>
</evidence>
<reference evidence="3" key="1">
    <citation type="submission" date="2023-07" db="EMBL/GenBank/DDBJ databases">
        <title>30 novel species of actinomycetes from the DSMZ collection.</title>
        <authorList>
            <person name="Nouioui I."/>
        </authorList>
    </citation>
    <scope>NUCLEOTIDE SEQUENCE [LARGE SCALE GENOMIC DNA]</scope>
    <source>
        <strain evidence="3">DSM 41981</strain>
    </source>
</reference>
<feature type="domain" description="DUF397" evidence="1">
    <location>
        <begin position="12"/>
        <end position="63"/>
    </location>
</feature>
<dbReference type="EMBL" id="JAVRES010000005">
    <property type="protein sequence ID" value="MDT0435872.1"/>
    <property type="molecule type" value="Genomic_DNA"/>
</dbReference>
<dbReference type="AlphaFoldDB" id="A0ABD5EME9"/>
<gene>
    <name evidence="2" type="ORF">RM877_14390</name>
</gene>
<proteinExistence type="predicted"/>
<accession>A0ABD5EME9</accession>
<keyword evidence="3" id="KW-1185">Reference proteome</keyword>
<evidence type="ECO:0000259" key="1">
    <source>
        <dbReference type="Pfam" id="PF04149"/>
    </source>
</evidence>
<evidence type="ECO:0000313" key="2">
    <source>
        <dbReference type="EMBL" id="MDT0435872.1"/>
    </source>
</evidence>
<dbReference type="Pfam" id="PF04149">
    <property type="entry name" value="DUF397"/>
    <property type="match status" value="1"/>
</dbReference>
<dbReference type="RefSeq" id="WP_093826925.1">
    <property type="nucleotide sequence ID" value="NZ_JAVRES010000005.1"/>
</dbReference>
<name>A0ABD5EME9_9ACTN</name>
<organism evidence="2 3">
    <name type="scientific">Streptomyces doudnae</name>
    <dbReference type="NCBI Taxonomy" id="3075536"/>
    <lineage>
        <taxon>Bacteria</taxon>
        <taxon>Bacillati</taxon>
        <taxon>Actinomycetota</taxon>
        <taxon>Actinomycetes</taxon>
        <taxon>Kitasatosporales</taxon>
        <taxon>Streptomycetaceae</taxon>
        <taxon>Streptomyces</taxon>
    </lineage>
</organism>
<protein>
    <submittedName>
        <fullName evidence="2">DUF397 domain-containing protein</fullName>
    </submittedName>
</protein>
<dbReference type="InterPro" id="IPR007278">
    <property type="entry name" value="DUF397"/>
</dbReference>
<comment type="caution">
    <text evidence="2">The sequence shown here is derived from an EMBL/GenBank/DDBJ whole genome shotgun (WGS) entry which is preliminary data.</text>
</comment>
<dbReference type="Proteomes" id="UP001183535">
    <property type="component" value="Unassembled WGS sequence"/>
</dbReference>
<sequence>MSASPQPAPGVAWFKSSYSGGGTTECVECAPAGHRTLIRDSKRGDEAVITVGIDAWRSFVGSVAG</sequence>